<evidence type="ECO:0000256" key="5">
    <source>
        <dbReference type="ARBA" id="ARBA00023136"/>
    </source>
</evidence>
<evidence type="ECO:0000313" key="10">
    <source>
        <dbReference type="Proteomes" id="UP000029917"/>
    </source>
</evidence>
<dbReference type="PANTHER" id="PTHR30625:SF11">
    <property type="entry name" value="MOTA_TOLQ_EXBB PROTON CHANNEL DOMAIN-CONTAINING PROTEIN"/>
    <property type="match status" value="1"/>
</dbReference>
<evidence type="ECO:0000256" key="7">
    <source>
        <dbReference type="SAM" id="Phobius"/>
    </source>
</evidence>
<evidence type="ECO:0000256" key="2">
    <source>
        <dbReference type="ARBA" id="ARBA00022475"/>
    </source>
</evidence>
<keyword evidence="4 7" id="KW-1133">Transmembrane helix</keyword>
<dbReference type="EMBL" id="JRKS01000128">
    <property type="protein sequence ID" value="KGJ01445.1"/>
    <property type="molecule type" value="Genomic_DNA"/>
</dbReference>
<dbReference type="GO" id="GO:0017038">
    <property type="term" value="P:protein import"/>
    <property type="evidence" value="ECO:0007669"/>
    <property type="project" value="TreeGrafter"/>
</dbReference>
<dbReference type="AlphaFoldDB" id="A0A099ESP0"/>
<comment type="similarity">
    <text evidence="6">Belongs to the exbB/tolQ family.</text>
</comment>
<comment type="caution">
    <text evidence="9">The sequence shown here is derived from an EMBL/GenBank/DDBJ whole genome shotgun (WGS) entry which is preliminary data.</text>
</comment>
<feature type="transmembrane region" description="Helical" evidence="7">
    <location>
        <begin position="116"/>
        <end position="139"/>
    </location>
</feature>
<evidence type="ECO:0000313" key="9">
    <source>
        <dbReference type="EMBL" id="KGJ01445.1"/>
    </source>
</evidence>
<sequence length="204" mass="21602">MSIPTLAVYAALTLLSLLTVTVAIFKIGQFRRLGLGRHREAEAILDDWLNGRPDEAQRKAGALPSVLGRVLAAVMAGLRARPADPHYGAELARQAALSELTQMGNRMRLLEAVVQMAPMLGLLGTVIGMIDAFGALAASPQAADPRLLASGIWTALTTTAVGLAVALVAYFVAAWLEGRIEDERQTIELVISSAIHGRVGRISG</sequence>
<keyword evidence="10" id="KW-1185">Reference proteome</keyword>
<evidence type="ECO:0000259" key="8">
    <source>
        <dbReference type="Pfam" id="PF01618"/>
    </source>
</evidence>
<dbReference type="InterPro" id="IPR002898">
    <property type="entry name" value="MotA_ExbB_proton_chnl"/>
</dbReference>
<dbReference type="PANTHER" id="PTHR30625">
    <property type="entry name" value="PROTEIN TOLQ"/>
    <property type="match status" value="1"/>
</dbReference>
<dbReference type="STRING" id="690417.IC63_17255"/>
<keyword evidence="3 7" id="KW-0812">Transmembrane</keyword>
<keyword evidence="9" id="KW-0969">Cilium</keyword>
<feature type="transmembrane region" description="Helical" evidence="7">
    <location>
        <begin position="6"/>
        <end position="27"/>
    </location>
</feature>
<comment type="subcellular location">
    <subcellularLocation>
        <location evidence="1">Cell membrane</location>
        <topology evidence="1">Multi-pass membrane protein</topology>
    </subcellularLocation>
    <subcellularLocation>
        <location evidence="6">Membrane</location>
        <topology evidence="6">Multi-pass membrane protein</topology>
    </subcellularLocation>
</comment>
<gene>
    <name evidence="9" type="ORF">IC63_17255</name>
</gene>
<evidence type="ECO:0000256" key="3">
    <source>
        <dbReference type="ARBA" id="ARBA00022692"/>
    </source>
</evidence>
<feature type="domain" description="MotA/TolQ/ExbB proton channel" evidence="8">
    <location>
        <begin position="77"/>
        <end position="188"/>
    </location>
</feature>
<proteinExistence type="inferred from homology"/>
<protein>
    <submittedName>
        <fullName evidence="9">Flagellar motor protein MotA</fullName>
    </submittedName>
</protein>
<feature type="transmembrane region" description="Helical" evidence="7">
    <location>
        <begin position="151"/>
        <end position="176"/>
    </location>
</feature>
<dbReference type="Proteomes" id="UP000029917">
    <property type="component" value="Unassembled WGS sequence"/>
</dbReference>
<evidence type="ECO:0000256" key="6">
    <source>
        <dbReference type="RuleBase" id="RU004057"/>
    </source>
</evidence>
<name>A0A099ESP0_9RHOB</name>
<keyword evidence="2" id="KW-1003">Cell membrane</keyword>
<dbReference type="InterPro" id="IPR050790">
    <property type="entry name" value="ExbB/TolQ_transport"/>
</dbReference>
<reference evidence="9 10" key="2">
    <citation type="submission" date="2014-10" db="EMBL/GenBank/DDBJ databases">
        <title>Paracoccus sanguinis sp. nov., isolated from clinical specimens of New York State patients.</title>
        <authorList>
            <person name="Mingle L.A."/>
            <person name="Cole J.A."/>
            <person name="Lapierre P."/>
            <person name="Musser K.A."/>
        </authorList>
    </citation>
    <scope>NUCLEOTIDE SEQUENCE [LARGE SCALE GENOMIC DNA]</scope>
    <source>
        <strain evidence="9 10">HAMBI 3106</strain>
    </source>
</reference>
<evidence type="ECO:0000256" key="1">
    <source>
        <dbReference type="ARBA" id="ARBA00004651"/>
    </source>
</evidence>
<keyword evidence="6" id="KW-0653">Protein transport</keyword>
<dbReference type="GO" id="GO:0005886">
    <property type="term" value="C:plasma membrane"/>
    <property type="evidence" value="ECO:0007669"/>
    <property type="project" value="UniProtKB-SubCell"/>
</dbReference>
<keyword evidence="9" id="KW-0282">Flagellum</keyword>
<keyword evidence="9" id="KW-0966">Cell projection</keyword>
<keyword evidence="5 7" id="KW-0472">Membrane</keyword>
<keyword evidence="6" id="KW-0813">Transport</keyword>
<reference evidence="9 10" key="1">
    <citation type="submission" date="2014-09" db="EMBL/GenBank/DDBJ databases">
        <authorList>
            <person name="McGinnis J.M."/>
            <person name="Wolfgang W.J."/>
        </authorList>
    </citation>
    <scope>NUCLEOTIDE SEQUENCE [LARGE SCALE GENOMIC DNA]</scope>
    <source>
        <strain evidence="9 10">HAMBI 3106</strain>
    </source>
</reference>
<organism evidence="9 10">
    <name type="scientific">Paracoccus sphaerophysae</name>
    <dbReference type="NCBI Taxonomy" id="690417"/>
    <lineage>
        <taxon>Bacteria</taxon>
        <taxon>Pseudomonadati</taxon>
        <taxon>Pseudomonadota</taxon>
        <taxon>Alphaproteobacteria</taxon>
        <taxon>Rhodobacterales</taxon>
        <taxon>Paracoccaceae</taxon>
        <taxon>Paracoccus</taxon>
    </lineage>
</organism>
<dbReference type="Pfam" id="PF01618">
    <property type="entry name" value="MotA_ExbB"/>
    <property type="match status" value="1"/>
</dbReference>
<accession>A0A099ESP0</accession>
<evidence type="ECO:0000256" key="4">
    <source>
        <dbReference type="ARBA" id="ARBA00022989"/>
    </source>
</evidence>